<organism evidence="2 3">
    <name type="scientific">Megavirus lba</name>
    <dbReference type="NCBI Taxonomy" id="1235314"/>
    <lineage>
        <taxon>Viruses</taxon>
        <taxon>Varidnaviria</taxon>
        <taxon>Bamfordvirae</taxon>
        <taxon>Nucleocytoviricota</taxon>
        <taxon>Megaviricetes</taxon>
        <taxon>Imitervirales</taxon>
        <taxon>Mimiviridae</taxon>
        <taxon>Megamimivirinae</taxon>
        <taxon>Megavirus</taxon>
        <taxon>Megavirus chilense</taxon>
    </lineage>
</organism>
<reference evidence="2 3" key="1">
    <citation type="journal article" date="2013" name="Clin. Infect. Dis.">
        <title>First isolation of Mimivirus in a patient with pneumonia.</title>
        <authorList>
            <person name="Saadi H."/>
            <person name="Pagnier I."/>
            <person name="Colson P."/>
            <person name="Cherif J.K."/>
            <person name="Beji M."/>
            <person name="Boughalmi M."/>
            <person name="Azza S."/>
            <person name="Armstrong N."/>
            <person name="Robert C."/>
            <person name="Fournous G."/>
            <person name="La Scola B."/>
            <person name="Raoult D."/>
        </authorList>
    </citation>
    <scope>NUCLEOTIDE SEQUENCE [LARGE SCALE GENOMIC DNA]</scope>
    <source>
        <strain evidence="2">LBA111</strain>
    </source>
</reference>
<gene>
    <name evidence="2" type="ORF">LBA_00835</name>
</gene>
<dbReference type="Proteomes" id="UP000236749">
    <property type="component" value="Segment"/>
</dbReference>
<accession>L7Y6Z5</accession>
<feature type="compositionally biased region" description="Low complexity" evidence="1">
    <location>
        <begin position="1"/>
        <end position="27"/>
    </location>
</feature>
<dbReference type="EMBL" id="JX885207">
    <property type="protein sequence ID" value="AGD92753.1"/>
    <property type="molecule type" value="Genomic_DNA"/>
</dbReference>
<name>L7Y6Z5_9VIRU</name>
<sequence>MSGMSTSSTTSSKSSSRSSSRSSSKSGSGIGFKIPNFFKLSDNNVEPKTSRSPKTPRSPKSPKNSKLPKSPKKICGSVVKFIRQLSGEKLEAPLQFFEVQEDIKPYFSFKMINMDCITESKIYAEESRVDILFENKLIGFATRKNTVKYTYDPYTKTSYGYWEGYTNIPSFNTPDENVSFFDYMFSVTGNNAMDPNVPDITSNISGINAIGWDHNSEITFFGDVIGYINLAQTIMEIWSVWKCVRDYQMMCGNY</sequence>
<evidence type="ECO:0000313" key="2">
    <source>
        <dbReference type="EMBL" id="AGD92753.1"/>
    </source>
</evidence>
<feature type="region of interest" description="Disordered" evidence="1">
    <location>
        <begin position="1"/>
        <end position="72"/>
    </location>
</feature>
<evidence type="ECO:0000313" key="3">
    <source>
        <dbReference type="Proteomes" id="UP000236749"/>
    </source>
</evidence>
<protein>
    <submittedName>
        <fullName evidence="2">Uncharacterized protein</fullName>
    </submittedName>
</protein>
<evidence type="ECO:0000256" key="1">
    <source>
        <dbReference type="SAM" id="MobiDB-lite"/>
    </source>
</evidence>
<proteinExistence type="predicted"/>